<dbReference type="GO" id="GO:0009088">
    <property type="term" value="P:threonine biosynthetic process"/>
    <property type="evidence" value="ECO:0007669"/>
    <property type="project" value="UniProtKB-UniPathway"/>
</dbReference>
<dbReference type="Proteomes" id="UP000007054">
    <property type="component" value="Chromosome"/>
</dbReference>
<dbReference type="InterPro" id="IPR036291">
    <property type="entry name" value="NAD(P)-bd_dom_sf"/>
</dbReference>
<dbReference type="InterPro" id="IPR001342">
    <property type="entry name" value="HDH_cat"/>
</dbReference>
<evidence type="ECO:0000259" key="17">
    <source>
        <dbReference type="Pfam" id="PF03447"/>
    </source>
</evidence>
<dbReference type="EC" id="1.1.1.3" evidence="4 14"/>
<keyword evidence="10 14" id="KW-0486">Methionine biosynthesis</keyword>
<proteinExistence type="inferred from homology"/>
<dbReference type="Gene3D" id="3.30.360.10">
    <property type="entry name" value="Dihydrodipicolinate Reductase, domain 2"/>
    <property type="match status" value="1"/>
</dbReference>
<name>D4LDP1_RUMC1</name>
<dbReference type="PATRIC" id="fig|213810.4.peg.1556"/>
<dbReference type="NCBIfam" id="NF004976">
    <property type="entry name" value="PRK06349.1"/>
    <property type="match status" value="1"/>
</dbReference>
<comment type="catalytic activity">
    <reaction evidence="11">
        <text>L-homoserine + NADP(+) = L-aspartate 4-semialdehyde + NADPH + H(+)</text>
        <dbReference type="Rhea" id="RHEA:15761"/>
        <dbReference type="ChEBI" id="CHEBI:15378"/>
        <dbReference type="ChEBI" id="CHEBI:57476"/>
        <dbReference type="ChEBI" id="CHEBI:57783"/>
        <dbReference type="ChEBI" id="CHEBI:58349"/>
        <dbReference type="ChEBI" id="CHEBI:537519"/>
        <dbReference type="EC" id="1.1.1.3"/>
    </reaction>
    <physiologicalReaction direction="right-to-left" evidence="11">
        <dbReference type="Rhea" id="RHEA:15763"/>
    </physiologicalReaction>
</comment>
<evidence type="ECO:0000256" key="4">
    <source>
        <dbReference type="ARBA" id="ARBA00013213"/>
    </source>
</evidence>
<dbReference type="EMBL" id="FP929052">
    <property type="protein sequence ID" value="CBL17736.1"/>
    <property type="molecule type" value="Genomic_DNA"/>
</dbReference>
<dbReference type="InterPro" id="IPR016204">
    <property type="entry name" value="HDH"/>
</dbReference>
<accession>D4LDP1</accession>
<comment type="pathway">
    <text evidence="2 14">Amino-acid biosynthesis; L-methionine biosynthesis via de novo pathway; L-homoserine from L-aspartate: step 3/3.</text>
</comment>
<evidence type="ECO:0000256" key="11">
    <source>
        <dbReference type="ARBA" id="ARBA00048841"/>
    </source>
</evidence>
<keyword evidence="7 14" id="KW-0791">Threonine biosynthesis</keyword>
<protein>
    <recommendedName>
        <fullName evidence="5 14">Homoserine dehydrogenase</fullName>
        <ecNumber evidence="4 14">1.1.1.3</ecNumber>
    </recommendedName>
</protein>
<dbReference type="SUPFAM" id="SSF51735">
    <property type="entry name" value="NAD(P)-binding Rossmann-fold domains"/>
    <property type="match status" value="1"/>
</dbReference>
<feature type="binding site" evidence="13">
    <location>
        <position position="114"/>
    </location>
    <ligand>
        <name>NADPH</name>
        <dbReference type="ChEBI" id="CHEBI:57783"/>
    </ligand>
</feature>
<dbReference type="GO" id="GO:0050661">
    <property type="term" value="F:NADP binding"/>
    <property type="evidence" value="ECO:0007669"/>
    <property type="project" value="InterPro"/>
</dbReference>
<dbReference type="AlphaFoldDB" id="D4LDP1"/>
<keyword evidence="6 14" id="KW-0028">Amino-acid biosynthesis</keyword>
<feature type="binding site" evidence="13">
    <location>
        <position position="199"/>
    </location>
    <ligand>
        <name>L-homoserine</name>
        <dbReference type="ChEBI" id="CHEBI:57476"/>
    </ligand>
</feature>
<organism evidence="18 19">
    <name type="scientific">Ruminococcus champanellensis (strain DSM 18848 / JCM 17042 / KCTC 15320 / 18P13)</name>
    <dbReference type="NCBI Taxonomy" id="213810"/>
    <lineage>
        <taxon>Bacteria</taxon>
        <taxon>Bacillati</taxon>
        <taxon>Bacillota</taxon>
        <taxon>Clostridia</taxon>
        <taxon>Eubacteriales</taxon>
        <taxon>Oscillospiraceae</taxon>
        <taxon>Ruminococcus</taxon>
    </lineage>
</organism>
<evidence type="ECO:0000256" key="5">
    <source>
        <dbReference type="ARBA" id="ARBA00013376"/>
    </source>
</evidence>
<dbReference type="UniPathway" id="UPA00050">
    <property type="reaction ID" value="UER00063"/>
</dbReference>
<dbReference type="SUPFAM" id="SSF55347">
    <property type="entry name" value="Glyceraldehyde-3-phosphate dehydrogenase-like, C-terminal domain"/>
    <property type="match status" value="1"/>
</dbReference>
<evidence type="ECO:0000256" key="13">
    <source>
        <dbReference type="PIRSR" id="PIRSR000098-2"/>
    </source>
</evidence>
<comment type="similarity">
    <text evidence="3 15">Belongs to the homoserine dehydrogenase family.</text>
</comment>
<dbReference type="PANTHER" id="PTHR43331:SF1">
    <property type="entry name" value="HOMOSERINE DEHYDROGENASE"/>
    <property type="match status" value="1"/>
</dbReference>
<evidence type="ECO:0000259" key="16">
    <source>
        <dbReference type="Pfam" id="PF00742"/>
    </source>
</evidence>
<evidence type="ECO:0000256" key="1">
    <source>
        <dbReference type="ARBA" id="ARBA00005056"/>
    </source>
</evidence>
<reference evidence="18 19" key="1">
    <citation type="submission" date="2010-03" db="EMBL/GenBank/DDBJ databases">
        <title>The genome sequence of Ruminococcus sp. 18P13.</title>
        <authorList>
            <consortium name="metaHIT consortium -- http://www.metahit.eu/"/>
            <person name="Pajon A."/>
            <person name="Turner K."/>
            <person name="Parkhill J."/>
            <person name="Bernalier A."/>
        </authorList>
    </citation>
    <scope>NUCLEOTIDE SEQUENCE [LARGE SCALE GENOMIC DNA]</scope>
    <source>
        <strain evidence="19">DSM 18848 / JCM 17042 / 18P13</strain>
    </source>
</reference>
<feature type="domain" description="Homoserine dehydrogenase catalytic" evidence="16">
    <location>
        <begin position="146"/>
        <end position="325"/>
    </location>
</feature>
<dbReference type="GO" id="GO:0009086">
    <property type="term" value="P:methionine biosynthetic process"/>
    <property type="evidence" value="ECO:0007669"/>
    <property type="project" value="UniProtKB-KW"/>
</dbReference>
<gene>
    <name evidence="18" type="ordered locus">RUM_16570</name>
</gene>
<evidence type="ECO:0000256" key="2">
    <source>
        <dbReference type="ARBA" id="ARBA00005062"/>
    </source>
</evidence>
<evidence type="ECO:0000256" key="9">
    <source>
        <dbReference type="ARBA" id="ARBA00023053"/>
    </source>
</evidence>
<evidence type="ECO:0000256" key="3">
    <source>
        <dbReference type="ARBA" id="ARBA00006753"/>
    </source>
</evidence>
<dbReference type="InterPro" id="IPR019811">
    <property type="entry name" value="HDH_CS"/>
</dbReference>
<evidence type="ECO:0000313" key="19">
    <source>
        <dbReference type="Proteomes" id="UP000007054"/>
    </source>
</evidence>
<dbReference type="FunFam" id="3.30.360.10:FF:000005">
    <property type="entry name" value="Homoserine dehydrogenase"/>
    <property type="match status" value="1"/>
</dbReference>
<evidence type="ECO:0000256" key="10">
    <source>
        <dbReference type="ARBA" id="ARBA00023167"/>
    </source>
</evidence>
<dbReference type="Pfam" id="PF00742">
    <property type="entry name" value="Homoserine_dh"/>
    <property type="match status" value="1"/>
</dbReference>
<dbReference type="UniPathway" id="UPA00051">
    <property type="reaction ID" value="UER00465"/>
</dbReference>
<evidence type="ECO:0000256" key="8">
    <source>
        <dbReference type="ARBA" id="ARBA00023002"/>
    </source>
</evidence>
<keyword evidence="13 14" id="KW-0521">NADP</keyword>
<dbReference type="GO" id="GO:0004412">
    <property type="term" value="F:homoserine dehydrogenase activity"/>
    <property type="evidence" value="ECO:0007669"/>
    <property type="project" value="UniProtKB-EC"/>
</dbReference>
<dbReference type="Pfam" id="PF03447">
    <property type="entry name" value="NAD_binding_3"/>
    <property type="match status" value="1"/>
</dbReference>
<dbReference type="KEGG" id="rch:RUM_16570"/>
<sequence>MEGEIARTGSHIKAMAKFAVLGFGVVGSGVVELFYKNKAHIEEKAGQEMDVKYILDIRQFPASPYKDKIVASIDPILEDPEVTAIAECMGGVEPAFTYVKACLERGKSVSTSNKELVAQKGAELLALAAEKNCNFFFEASVGGAIPIIRPLHKCLAANDISGVAGILNGTTNFILTKMIRDKMQFADALALAQKLGYAEKDPTADVEGLDACRKICIISSLVFGKHVYPKDVYTKGIADIALEDVELAGHLGGAVKLIASVQRQADGRILPAVMPMFVSYDNLISRVDDVFNAIMVYGDAIDKTMFYGRGAGKFPTASAVLGDVIDAVKHARTVFSQAWEPSDDNRFLAPIAERTSRMYLKVSKCDPQQMFRKLYDFYASQKIAVDAQLSLARLKDGENIAFLTPTELTEAQCDMLVAQMTTGGIQVISRMPVLN</sequence>
<dbReference type="PANTHER" id="PTHR43331">
    <property type="entry name" value="HOMOSERINE DEHYDROGENASE"/>
    <property type="match status" value="1"/>
</dbReference>
<dbReference type="Gene3D" id="3.30.70.260">
    <property type="match status" value="1"/>
</dbReference>
<evidence type="ECO:0000256" key="14">
    <source>
        <dbReference type="RuleBase" id="RU000579"/>
    </source>
</evidence>
<keyword evidence="19" id="KW-1185">Reference proteome</keyword>
<keyword evidence="9" id="KW-0915">Sodium</keyword>
<dbReference type="STRING" id="213810.RUM_16570"/>
<dbReference type="Gene3D" id="3.40.50.720">
    <property type="entry name" value="NAD(P)-binding Rossmann-like Domain"/>
    <property type="match status" value="1"/>
</dbReference>
<evidence type="ECO:0000313" key="18">
    <source>
        <dbReference type="EMBL" id="CBL17736.1"/>
    </source>
</evidence>
<dbReference type="PIRSF" id="PIRSF000098">
    <property type="entry name" value="Homoser_dehydrog"/>
    <property type="match status" value="1"/>
</dbReference>
<feature type="domain" description="Aspartate/homoserine dehydrogenase NAD-binding" evidence="17">
    <location>
        <begin position="22"/>
        <end position="138"/>
    </location>
</feature>
<dbReference type="PROSITE" id="PS01042">
    <property type="entry name" value="HOMOSER_DHGENASE"/>
    <property type="match status" value="1"/>
</dbReference>
<evidence type="ECO:0000256" key="12">
    <source>
        <dbReference type="PIRSR" id="PIRSR000098-1"/>
    </source>
</evidence>
<dbReference type="HOGENOM" id="CLU_009116_1_2_9"/>
<dbReference type="InterPro" id="IPR005106">
    <property type="entry name" value="Asp/hSer_DH_NAD-bd"/>
</dbReference>
<evidence type="ECO:0000256" key="15">
    <source>
        <dbReference type="RuleBase" id="RU004171"/>
    </source>
</evidence>
<feature type="binding site" evidence="13">
    <location>
        <begin position="21"/>
        <end position="28"/>
    </location>
    <ligand>
        <name>NADP(+)</name>
        <dbReference type="ChEBI" id="CHEBI:58349"/>
    </ligand>
</feature>
<feature type="active site" description="Proton donor" evidence="12">
    <location>
        <position position="214"/>
    </location>
</feature>
<comment type="pathway">
    <text evidence="1 14">Amino-acid biosynthesis; L-threonine biosynthesis; L-threonine from L-aspartate: step 3/5.</text>
</comment>
<evidence type="ECO:0000256" key="7">
    <source>
        <dbReference type="ARBA" id="ARBA00022697"/>
    </source>
</evidence>
<keyword evidence="8 14" id="KW-0560">Oxidoreductase</keyword>
<evidence type="ECO:0000256" key="6">
    <source>
        <dbReference type="ARBA" id="ARBA00022605"/>
    </source>
</evidence>